<proteinExistence type="predicted"/>
<organism evidence="2">
    <name type="scientific">Euplotes crassus</name>
    <dbReference type="NCBI Taxonomy" id="5936"/>
    <lineage>
        <taxon>Eukaryota</taxon>
        <taxon>Sar</taxon>
        <taxon>Alveolata</taxon>
        <taxon>Ciliophora</taxon>
        <taxon>Intramacronucleata</taxon>
        <taxon>Spirotrichea</taxon>
        <taxon>Hypotrichia</taxon>
        <taxon>Euplotida</taxon>
        <taxon>Euplotidae</taxon>
        <taxon>Moneuplotes</taxon>
    </lineage>
</organism>
<feature type="region of interest" description="Disordered" evidence="1">
    <location>
        <begin position="111"/>
        <end position="137"/>
    </location>
</feature>
<evidence type="ECO:0000256" key="1">
    <source>
        <dbReference type="SAM" id="MobiDB-lite"/>
    </source>
</evidence>
<reference evidence="2" key="1">
    <citation type="submission" date="2021-01" db="EMBL/GenBank/DDBJ databases">
        <authorList>
            <person name="Corre E."/>
            <person name="Pelletier E."/>
            <person name="Niang G."/>
            <person name="Scheremetjew M."/>
            <person name="Finn R."/>
            <person name="Kale V."/>
            <person name="Holt S."/>
            <person name="Cochrane G."/>
            <person name="Meng A."/>
            <person name="Brown T."/>
            <person name="Cohen L."/>
        </authorList>
    </citation>
    <scope>NUCLEOTIDE SEQUENCE</scope>
    <source>
        <strain evidence="2">CT5</strain>
    </source>
</reference>
<dbReference type="EMBL" id="HBIK01037654">
    <property type="protein sequence ID" value="CAE0392647.1"/>
    <property type="molecule type" value="Transcribed_RNA"/>
</dbReference>
<name>A0A7S3P1H8_EUPCR</name>
<protein>
    <submittedName>
        <fullName evidence="2">Uncharacterized protein</fullName>
    </submittedName>
</protein>
<accession>A0A7S3P1H8</accession>
<gene>
    <name evidence="2" type="ORF">ECRA1380_LOCUS17624</name>
</gene>
<sequence>MSEVAQFDENLSEELLDENASASSINVSLSLDRNMSSSPFQKKTVTQIRDVLPPSQFGRFKSCKQLRDDRPGTMKKMNYVKEEFRSKQFTLKTPVVSRLQSDIRELLKKAVQQRSQSKPIPKANDVPTPTTAYKGPSPLKLVKDFTIHEVQTPECFSGAS</sequence>
<evidence type="ECO:0000313" key="2">
    <source>
        <dbReference type="EMBL" id="CAE0392647.1"/>
    </source>
</evidence>
<dbReference type="AlphaFoldDB" id="A0A7S3P1H8"/>